<keyword evidence="1" id="KW-0812">Transmembrane</keyword>
<feature type="transmembrane region" description="Helical" evidence="1">
    <location>
        <begin position="421"/>
        <end position="441"/>
    </location>
</feature>
<feature type="transmembrane region" description="Helical" evidence="1">
    <location>
        <begin position="165"/>
        <end position="185"/>
    </location>
</feature>
<dbReference type="Proteomes" id="UP000218690">
    <property type="component" value="Unassembled WGS sequence"/>
</dbReference>
<feature type="transmembrane region" description="Helical" evidence="1">
    <location>
        <begin position="363"/>
        <end position="384"/>
    </location>
</feature>
<feature type="transmembrane region" description="Helical" evidence="1">
    <location>
        <begin position="286"/>
        <end position="314"/>
    </location>
</feature>
<feature type="transmembrane region" description="Helical" evidence="1">
    <location>
        <begin position="320"/>
        <end position="343"/>
    </location>
</feature>
<feature type="transmembrane region" description="Helical" evidence="1">
    <location>
        <begin position="138"/>
        <end position="158"/>
    </location>
</feature>
<feature type="transmembrane region" description="Helical" evidence="1">
    <location>
        <begin position="12"/>
        <end position="33"/>
    </location>
</feature>
<evidence type="ECO:0000313" key="2">
    <source>
        <dbReference type="EMBL" id="PCC83897.1"/>
    </source>
</evidence>
<protein>
    <submittedName>
        <fullName evidence="2">Uncharacterized protein</fullName>
    </submittedName>
</protein>
<sequence>MFRRQLHTELLRARGTSLVWLPLIAVPLVLLTYNLSRLASPATDATGVLMWQSMYVTGMAAPLVAMFAAAAEAREKRARFGGTHMRLAGLPKVQRTRFLNAERLARLLVVLLSIAVFHVINFGGSWLAVYSRENSSRILAVGVLCFVGSIGIAGLAAAVARLTNLVVTLVVFVIWQLFFALNPVVEADNWWMCPPAWPVRAVLPIMGIHRNSVPLEPGASLAAEKPWNALALCVLLALVGIAAALWAPDSWHPRLVRRSKATANEPGVGWKPAVVTRDCAQRPRPFLALCFAATAPALVACMVLSATLLVFTALLYPASYVHGLFVFGILPIGSGLAPVLGWAALRDSWPLMLLEYRGCRSTLIYWLISVVAVMSACSLLAGLIAGGALGDELRRLVLSIAVGTIIALASLLLNARFGSTFTLALSVVFAIISLTLGGDVLANTPLWTVAFSAWPETVTNIGRMTVAIPVIVVALASLCFCWQKKAPMVGSSDS</sequence>
<dbReference type="EMBL" id="NWBP01000001">
    <property type="protein sequence ID" value="PCC83897.1"/>
    <property type="molecule type" value="Genomic_DNA"/>
</dbReference>
<feature type="transmembrane region" description="Helical" evidence="1">
    <location>
        <begin position="104"/>
        <end position="126"/>
    </location>
</feature>
<keyword evidence="1" id="KW-1133">Transmembrane helix</keyword>
<evidence type="ECO:0000256" key="1">
    <source>
        <dbReference type="SAM" id="Phobius"/>
    </source>
</evidence>
<keyword evidence="1" id="KW-0472">Membrane</keyword>
<reference evidence="2 3" key="1">
    <citation type="submission" date="2017-09" db="EMBL/GenBank/DDBJ databases">
        <title>Draft Genome Sequence of Corynebacterium accolens AH4003.</title>
        <authorList>
            <person name="Chen Y."/>
            <person name="Oosthuysen W.F."/>
            <person name="Kelley S."/>
            <person name="Horswill A."/>
        </authorList>
    </citation>
    <scope>NUCLEOTIDE SEQUENCE [LARGE SCALE GENOMIC DNA]</scope>
    <source>
        <strain evidence="2 3">AH4003</strain>
    </source>
</reference>
<name>A0A2A4AN42_9CORY</name>
<feature type="transmembrane region" description="Helical" evidence="1">
    <location>
        <begin position="396"/>
        <end position="414"/>
    </location>
</feature>
<gene>
    <name evidence="2" type="ORF">COM45_00250</name>
</gene>
<feature type="transmembrane region" description="Helical" evidence="1">
    <location>
        <begin position="461"/>
        <end position="482"/>
    </location>
</feature>
<comment type="caution">
    <text evidence="2">The sequence shown here is derived from an EMBL/GenBank/DDBJ whole genome shotgun (WGS) entry which is preliminary data.</text>
</comment>
<feature type="transmembrane region" description="Helical" evidence="1">
    <location>
        <begin position="53"/>
        <end position="71"/>
    </location>
</feature>
<feature type="transmembrane region" description="Helical" evidence="1">
    <location>
        <begin position="227"/>
        <end position="248"/>
    </location>
</feature>
<organism evidence="2 3">
    <name type="scientific">Corynebacterium accolens</name>
    <dbReference type="NCBI Taxonomy" id="38284"/>
    <lineage>
        <taxon>Bacteria</taxon>
        <taxon>Bacillati</taxon>
        <taxon>Actinomycetota</taxon>
        <taxon>Actinomycetes</taxon>
        <taxon>Mycobacteriales</taxon>
        <taxon>Corynebacteriaceae</taxon>
        <taxon>Corynebacterium</taxon>
    </lineage>
</organism>
<dbReference type="AlphaFoldDB" id="A0A2A4AN42"/>
<accession>A0A2A4AN42</accession>
<evidence type="ECO:0000313" key="3">
    <source>
        <dbReference type="Proteomes" id="UP000218690"/>
    </source>
</evidence>
<proteinExistence type="predicted"/>